<protein>
    <submittedName>
        <fullName evidence="2">Putative transglutaminase domain-containing protein</fullName>
    </submittedName>
</protein>
<dbReference type="EMBL" id="MT142729">
    <property type="protein sequence ID" value="QJA87736.1"/>
    <property type="molecule type" value="Genomic_DNA"/>
</dbReference>
<name>A0A6M3KZU1_9ZZZZ</name>
<gene>
    <name evidence="2" type="ORF">MM415B02899_0008</name>
</gene>
<accession>A0A6M3KZU1</accession>
<proteinExistence type="predicted"/>
<dbReference type="AlphaFoldDB" id="A0A6M3KZU1"/>
<dbReference type="InterPro" id="IPR002931">
    <property type="entry name" value="Transglutaminase-like"/>
</dbReference>
<feature type="domain" description="Transglutaminase-like" evidence="1">
    <location>
        <begin position="59"/>
        <end position="143"/>
    </location>
</feature>
<sequence length="167" mass="18910">MPWEVRRARWTERRPGDIDRGRIQALRRLIREGRADPLIRSAAIRILRQRGVRARDGLGACCALHGWIRDNVLWVAEQVETFMAPRYVLASGGGDCDDHAILMGALAESVKIPSRLLVLRRNGRGFHVLCQVRPVPWGGWVTAETTLPVPLGWDPRLADPDELRRLV</sequence>
<reference evidence="2" key="1">
    <citation type="submission" date="2020-03" db="EMBL/GenBank/DDBJ databases">
        <title>The deep terrestrial virosphere.</title>
        <authorList>
            <person name="Holmfeldt K."/>
            <person name="Nilsson E."/>
            <person name="Simone D."/>
            <person name="Lopez-Fernandez M."/>
            <person name="Wu X."/>
            <person name="de Brujin I."/>
            <person name="Lundin D."/>
            <person name="Andersson A."/>
            <person name="Bertilsson S."/>
            <person name="Dopson M."/>
        </authorList>
    </citation>
    <scope>NUCLEOTIDE SEQUENCE</scope>
    <source>
        <strain evidence="2">MM415B02899</strain>
    </source>
</reference>
<dbReference type="Pfam" id="PF01841">
    <property type="entry name" value="Transglut_core"/>
    <property type="match status" value="1"/>
</dbReference>
<dbReference type="SUPFAM" id="SSF54001">
    <property type="entry name" value="Cysteine proteinases"/>
    <property type="match status" value="1"/>
</dbReference>
<dbReference type="InterPro" id="IPR038765">
    <property type="entry name" value="Papain-like_cys_pep_sf"/>
</dbReference>
<organism evidence="2">
    <name type="scientific">viral metagenome</name>
    <dbReference type="NCBI Taxonomy" id="1070528"/>
    <lineage>
        <taxon>unclassified sequences</taxon>
        <taxon>metagenomes</taxon>
        <taxon>organismal metagenomes</taxon>
    </lineage>
</organism>
<dbReference type="Gene3D" id="3.10.620.30">
    <property type="match status" value="1"/>
</dbReference>
<evidence type="ECO:0000313" key="2">
    <source>
        <dbReference type="EMBL" id="QJA87736.1"/>
    </source>
</evidence>
<evidence type="ECO:0000259" key="1">
    <source>
        <dbReference type="Pfam" id="PF01841"/>
    </source>
</evidence>